<accession>A0ABU7YZB6</accession>
<evidence type="ECO:0000313" key="2">
    <source>
        <dbReference type="Proteomes" id="UP001355056"/>
    </source>
</evidence>
<sequence>MDPTVEQLRKRAEETVVGRLHFQQLMWRFNKPKYPEWVQHVEEGVAHQISEMASRRNDLHDLDEDALTAVVVIALRNLDMDIDGKVVNGNADLSIEFDDYRWLGEAKIALDASKLYHGYQQLTSRYSTGLPNGSAGGMLLYCTHDSAKVILDGWKAALEHQVPHSNPIDGEMPLSFRSTDTCGSTGLSLDIVHLAFPLFHKPLENESKLSKKAIMEARNARAKARKSAS</sequence>
<evidence type="ECO:0008006" key="3">
    <source>
        <dbReference type="Google" id="ProtNLM"/>
    </source>
</evidence>
<dbReference type="Proteomes" id="UP001355056">
    <property type="component" value="Unassembled WGS sequence"/>
</dbReference>
<gene>
    <name evidence="1" type="ORF">SNE34_09820</name>
</gene>
<dbReference type="RefSeq" id="WP_332616804.1">
    <property type="nucleotide sequence ID" value="NZ_JAXGFP010000004.1"/>
</dbReference>
<name>A0ABU7YZB6_9GAMM</name>
<comment type="caution">
    <text evidence="1">The sequence shown here is derived from an EMBL/GenBank/DDBJ whole genome shotgun (WGS) entry which is preliminary data.</text>
</comment>
<evidence type="ECO:0000313" key="1">
    <source>
        <dbReference type="EMBL" id="MEG3184307.1"/>
    </source>
</evidence>
<proteinExistence type="predicted"/>
<protein>
    <recommendedName>
        <fullName evidence="3">PD-(D/E)XK endonuclease-like domain-containing protein</fullName>
    </recommendedName>
</protein>
<dbReference type="EMBL" id="JAXGFP010000004">
    <property type="protein sequence ID" value="MEG3184307.1"/>
    <property type="molecule type" value="Genomic_DNA"/>
</dbReference>
<reference evidence="1 2" key="1">
    <citation type="journal article" date="2016" name="Int. J. Syst. Evol. Microbiol.">
        <title>Lysobacter erysipheiresistens sp. nov., an antagonist of powdery mildew, isolated from tobacco-cultivated soil.</title>
        <authorList>
            <person name="Xie B."/>
            <person name="Li T."/>
            <person name="Lin X."/>
            <person name="Wang C.J."/>
            <person name="Chen Y.J."/>
            <person name="Liu W.J."/>
            <person name="Zhao Z.W."/>
        </authorList>
    </citation>
    <scope>NUCLEOTIDE SEQUENCE [LARGE SCALE GENOMIC DNA]</scope>
    <source>
        <strain evidence="1 2">RS-LYSO-3</strain>
    </source>
</reference>
<keyword evidence="2" id="KW-1185">Reference proteome</keyword>
<organism evidence="1 2">
    <name type="scientific">Novilysobacter erysipheiresistens</name>
    <dbReference type="NCBI Taxonomy" id="1749332"/>
    <lineage>
        <taxon>Bacteria</taxon>
        <taxon>Pseudomonadati</taxon>
        <taxon>Pseudomonadota</taxon>
        <taxon>Gammaproteobacteria</taxon>
        <taxon>Lysobacterales</taxon>
        <taxon>Lysobacteraceae</taxon>
        <taxon>Novilysobacter</taxon>
    </lineage>
</organism>